<dbReference type="InterPro" id="IPR016024">
    <property type="entry name" value="ARM-type_fold"/>
</dbReference>
<evidence type="ECO:0000256" key="13">
    <source>
        <dbReference type="ARBA" id="ARBA00081160"/>
    </source>
</evidence>
<proteinExistence type="inferred from homology"/>
<evidence type="ECO:0000256" key="12">
    <source>
        <dbReference type="ARBA" id="ARBA00080642"/>
    </source>
</evidence>
<dbReference type="GO" id="GO:0005634">
    <property type="term" value="C:nucleus"/>
    <property type="evidence" value="ECO:0007669"/>
    <property type="project" value="UniProtKB-SubCell"/>
</dbReference>
<evidence type="ECO:0000313" key="17">
    <source>
        <dbReference type="Proteomes" id="UP000887540"/>
    </source>
</evidence>
<dbReference type="InterPro" id="IPR041653">
    <property type="entry name" value="Importin_rep_4"/>
</dbReference>
<dbReference type="PANTHER" id="PTHR10527">
    <property type="entry name" value="IMPORTIN BETA"/>
    <property type="match status" value="1"/>
</dbReference>
<keyword evidence="17" id="KW-1185">Reference proteome</keyword>
<feature type="domain" description="Importin subunit beta-1/Transportin-1-like TPR repeats" evidence="15">
    <location>
        <begin position="501"/>
        <end position="645"/>
    </location>
</feature>
<protein>
    <recommendedName>
        <fullName evidence="11">Importin-5</fullName>
    </recommendedName>
    <alternativeName>
        <fullName evidence="14">Importin subunit beta-3</fullName>
    </alternativeName>
    <alternativeName>
        <fullName evidence="12">Karyopherin beta-3</fullName>
    </alternativeName>
    <alternativeName>
        <fullName evidence="13">Ran-binding protein 5</fullName>
    </alternativeName>
</protein>
<keyword evidence="8" id="KW-0007">Acetylation</keyword>
<evidence type="ECO:0000256" key="11">
    <source>
        <dbReference type="ARBA" id="ARBA00068805"/>
    </source>
</evidence>
<dbReference type="Pfam" id="PF18808">
    <property type="entry name" value="Importin_rep_4"/>
    <property type="match status" value="1"/>
</dbReference>
<evidence type="ECO:0000256" key="14">
    <source>
        <dbReference type="ARBA" id="ARBA00082979"/>
    </source>
</evidence>
<dbReference type="InterPro" id="IPR041389">
    <property type="entry name" value="Importin_rep_6"/>
</dbReference>
<dbReference type="FunFam" id="1.25.10.10:FF:000074">
    <property type="entry name" value="importin-5 isoform X1"/>
    <property type="match status" value="1"/>
</dbReference>
<evidence type="ECO:0000256" key="3">
    <source>
        <dbReference type="ARBA" id="ARBA00022448"/>
    </source>
</evidence>
<evidence type="ECO:0000256" key="2">
    <source>
        <dbReference type="ARBA" id="ARBA00004496"/>
    </source>
</evidence>
<comment type="similarity">
    <text evidence="10">Belongs to the importin beta family. Importin beta-3 subfamily.</text>
</comment>
<dbReference type="Pfam" id="PF13513">
    <property type="entry name" value="HEAT_EZ"/>
    <property type="match status" value="1"/>
</dbReference>
<dbReference type="Pfam" id="PF18829">
    <property type="entry name" value="Importin_rep_6"/>
    <property type="match status" value="1"/>
</dbReference>
<evidence type="ECO:0000259" key="15">
    <source>
        <dbReference type="Pfam" id="PF25574"/>
    </source>
</evidence>
<evidence type="ECO:0000256" key="6">
    <source>
        <dbReference type="ARBA" id="ARBA00022737"/>
    </source>
</evidence>
<evidence type="ECO:0000256" key="9">
    <source>
        <dbReference type="ARBA" id="ARBA00023242"/>
    </source>
</evidence>
<dbReference type="Gene3D" id="1.25.10.10">
    <property type="entry name" value="Leucine-rich Repeat Variant"/>
    <property type="match status" value="1"/>
</dbReference>
<comment type="subcellular location">
    <subcellularLocation>
        <location evidence="2">Cytoplasm</location>
    </subcellularLocation>
    <subcellularLocation>
        <location evidence="1">Nucleus</location>
    </subcellularLocation>
</comment>
<dbReference type="Pfam" id="PF25574">
    <property type="entry name" value="TPR_IMB1"/>
    <property type="match status" value="1"/>
</dbReference>
<evidence type="ECO:0000256" key="4">
    <source>
        <dbReference type="ARBA" id="ARBA00022490"/>
    </source>
</evidence>
<evidence type="ECO:0000313" key="18">
    <source>
        <dbReference type="WBParaSite" id="ACRNAN_scaffold2350.g17424.t1"/>
    </source>
</evidence>
<dbReference type="InterPro" id="IPR040122">
    <property type="entry name" value="Importin_beta"/>
</dbReference>
<evidence type="ECO:0000259" key="16">
    <source>
        <dbReference type="Pfam" id="PF25780"/>
    </source>
</evidence>
<evidence type="ECO:0000256" key="7">
    <source>
        <dbReference type="ARBA" id="ARBA00022927"/>
    </source>
</evidence>
<dbReference type="WBParaSite" id="ACRNAN_scaffold2350.g17424.t1">
    <property type="protein sequence ID" value="ACRNAN_scaffold2350.g17424.t1"/>
    <property type="gene ID" value="ACRNAN_scaffold2350.g17424"/>
</dbReference>
<dbReference type="SUPFAM" id="SSF48371">
    <property type="entry name" value="ARM repeat"/>
    <property type="match status" value="2"/>
</dbReference>
<dbReference type="GO" id="GO:0005737">
    <property type="term" value="C:cytoplasm"/>
    <property type="evidence" value="ECO:0007669"/>
    <property type="project" value="UniProtKB-SubCell"/>
</dbReference>
<dbReference type="InterPro" id="IPR057672">
    <property type="entry name" value="TPR_IPO4/5"/>
</dbReference>
<reference evidence="18" key="1">
    <citation type="submission" date="2022-11" db="UniProtKB">
        <authorList>
            <consortium name="WormBaseParasite"/>
        </authorList>
    </citation>
    <scope>IDENTIFICATION</scope>
</reference>
<accession>A0A914DCF1</accession>
<evidence type="ECO:0000256" key="8">
    <source>
        <dbReference type="ARBA" id="ARBA00022990"/>
    </source>
</evidence>
<keyword evidence="5" id="KW-0597">Phosphoprotein</keyword>
<dbReference type="AlphaFoldDB" id="A0A914DCF1"/>
<keyword evidence="7" id="KW-0653">Protein transport</keyword>
<keyword evidence="9" id="KW-0539">Nucleus</keyword>
<evidence type="ECO:0000256" key="10">
    <source>
        <dbReference type="ARBA" id="ARBA00061464"/>
    </source>
</evidence>
<dbReference type="GO" id="GO:0006606">
    <property type="term" value="P:protein import into nucleus"/>
    <property type="evidence" value="ECO:0007669"/>
    <property type="project" value="InterPro"/>
</dbReference>
<dbReference type="GO" id="GO:0061608">
    <property type="term" value="F:nuclear import signal receptor activity"/>
    <property type="evidence" value="ECO:0007669"/>
    <property type="project" value="UniProtKB-ARBA"/>
</dbReference>
<keyword evidence="4" id="KW-0963">Cytoplasm</keyword>
<dbReference type="InterPro" id="IPR058584">
    <property type="entry name" value="IMB1_TNPO1-like_TPR"/>
</dbReference>
<dbReference type="Pfam" id="PF25780">
    <property type="entry name" value="TPR_IPO5"/>
    <property type="match status" value="1"/>
</dbReference>
<keyword evidence="6" id="KW-0677">Repeat</keyword>
<organism evidence="17 18">
    <name type="scientific">Acrobeloides nanus</name>
    <dbReference type="NCBI Taxonomy" id="290746"/>
    <lineage>
        <taxon>Eukaryota</taxon>
        <taxon>Metazoa</taxon>
        <taxon>Ecdysozoa</taxon>
        <taxon>Nematoda</taxon>
        <taxon>Chromadorea</taxon>
        <taxon>Rhabditida</taxon>
        <taxon>Tylenchina</taxon>
        <taxon>Cephalobomorpha</taxon>
        <taxon>Cephaloboidea</taxon>
        <taxon>Cephalobidae</taxon>
        <taxon>Acrobeloides</taxon>
    </lineage>
</organism>
<dbReference type="InterPro" id="IPR011989">
    <property type="entry name" value="ARM-like"/>
</dbReference>
<sequence length="1082" mass="122047">MVELQQFHQLIVQMLSPENNIRSAAEKQYDQIAQADKSTLLFSLYLDANVDVEARSMALVLLRRILSNDYEELWKSFGANLASVQATFFEQLLRSATDEQNPILRKRLADVVAEVARNTIDNDSGNQKWTGVLQFLEHCTTSESPMLRETGMLLIENVPNIFGSDQDRYMTGIKHMFQASLLYVADSSVRTAAVRAYVAFVCDNDEDEKVIRSLSDLIPSVIQVCQHVVSTEDDDDVPLQCLSDLATTVPKTLVPHFNDIFTLCARTVADKEKDDSYRHSSLEVMVSLCESSPAVMRKKGAIYIPTIIEQCLSLMTEMDDDISDWLNTDNAEEELEEENSTVGETSLDRVVCALGGKACMQTCLQFISQLIKNDDWKHRHAGIMGLSTIGEGCKRQMEPLIRQIVVDMVLPAMHDPHPRVRYAACNAVGQMCTDFAPTIQKKCHEKIVPELLTALVNLEQPRVAAHAGAALVNFSEDCPKTIITVYLQQMMEKMEFVLEHTFKQLLENNKKIVLEQIITTIASVADSAQDHFVQFYDRLIPPLKYILQNANTEELRTLRGKTIECISLIGLAVGRDVFRKDADEVMRILLSTLTNGTTFEVGDDPQVSFLISAWARICKILGEEFAPYLEHVMPAVIRAAEFKPDVTVVDEQDIEDKSTACEMLVCYARELKGAFINWVEPVMNLMLPMMRFIFHDGVRSAAAEIFPCLLMCAREKGPQVRLQMWNLILPNYKEAISKETDLEVLCELLYGMGQCVEELGSDLVTQQDLEVVFTILHEQLNAYEERRADREKASKDDEVDEDSQEQMNEIIELETSVLARIADVMHYSFGAFKEKLIPYFDRLLPQFTSLLGDNRPHQDRQWGICIFDDVIEFGGDASIHYHHIFFNPMLKALSNEYPEVRQASAYGFGLMGMKGGPNYAQLCAQALEPLAAMISKPDARETEESISATENAISAVAKILKYNSSQVDVNVVLPTFISWLPIWDDTDEVPYVYDYFCDLVEANHPIVLGDNNSNLPHVFTIIVHAFARDAFEEGNELATTVKQRLINIIKMLHANTEVFQAILSAVQLNPSQQQALQKILSQ</sequence>
<name>A0A914DCF1_9BILA</name>
<keyword evidence="3" id="KW-0813">Transport</keyword>
<feature type="domain" description="IPO4/5-like TPR repeats" evidence="16">
    <location>
        <begin position="100"/>
        <end position="263"/>
    </location>
</feature>
<dbReference type="Proteomes" id="UP000887540">
    <property type="component" value="Unplaced"/>
</dbReference>
<evidence type="ECO:0000256" key="5">
    <source>
        <dbReference type="ARBA" id="ARBA00022553"/>
    </source>
</evidence>
<evidence type="ECO:0000256" key="1">
    <source>
        <dbReference type="ARBA" id="ARBA00004123"/>
    </source>
</evidence>